<evidence type="ECO:0000313" key="3">
    <source>
        <dbReference type="Proteomes" id="UP000735302"/>
    </source>
</evidence>
<name>A0AAV3Y8D0_9GAST</name>
<dbReference type="Proteomes" id="UP000735302">
    <property type="component" value="Unassembled WGS sequence"/>
</dbReference>
<reference evidence="2 3" key="1">
    <citation type="journal article" date="2021" name="Elife">
        <title>Chloroplast acquisition without the gene transfer in kleptoplastic sea slugs, Plakobranchus ocellatus.</title>
        <authorList>
            <person name="Maeda T."/>
            <person name="Takahashi S."/>
            <person name="Yoshida T."/>
            <person name="Shimamura S."/>
            <person name="Takaki Y."/>
            <person name="Nagai Y."/>
            <person name="Toyoda A."/>
            <person name="Suzuki Y."/>
            <person name="Arimoto A."/>
            <person name="Ishii H."/>
            <person name="Satoh N."/>
            <person name="Nishiyama T."/>
            <person name="Hasebe M."/>
            <person name="Maruyama T."/>
            <person name="Minagawa J."/>
            <person name="Obokata J."/>
            <person name="Shigenobu S."/>
        </authorList>
    </citation>
    <scope>NUCLEOTIDE SEQUENCE [LARGE SCALE GENOMIC DNA]</scope>
</reference>
<proteinExistence type="predicted"/>
<organism evidence="2 3">
    <name type="scientific">Plakobranchus ocellatus</name>
    <dbReference type="NCBI Taxonomy" id="259542"/>
    <lineage>
        <taxon>Eukaryota</taxon>
        <taxon>Metazoa</taxon>
        <taxon>Spiralia</taxon>
        <taxon>Lophotrochozoa</taxon>
        <taxon>Mollusca</taxon>
        <taxon>Gastropoda</taxon>
        <taxon>Heterobranchia</taxon>
        <taxon>Euthyneura</taxon>
        <taxon>Panpulmonata</taxon>
        <taxon>Sacoglossa</taxon>
        <taxon>Placobranchoidea</taxon>
        <taxon>Plakobranchidae</taxon>
        <taxon>Plakobranchus</taxon>
    </lineage>
</organism>
<gene>
    <name evidence="2" type="ORF">PoB_001001600</name>
</gene>
<accession>A0AAV3Y8D0</accession>
<dbReference type="EMBL" id="BLXT01001203">
    <property type="protein sequence ID" value="GFN83510.1"/>
    <property type="molecule type" value="Genomic_DNA"/>
</dbReference>
<sequence length="117" mass="13084">MGVCETHSQDQPIAAEHKELFRHPCKPHEAAAEAVLDCWAWQDSSDPNVTLALFNCVVPHLFSASLSLLYSLCLRHHKVWCVFTPGRHNDDNDDDDGDDDDDDDGDHEAGVLLMMNV</sequence>
<feature type="region of interest" description="Disordered" evidence="1">
    <location>
        <begin position="84"/>
        <end position="109"/>
    </location>
</feature>
<evidence type="ECO:0000256" key="1">
    <source>
        <dbReference type="SAM" id="MobiDB-lite"/>
    </source>
</evidence>
<protein>
    <submittedName>
        <fullName evidence="2">Uncharacterized protein</fullName>
    </submittedName>
</protein>
<keyword evidence="3" id="KW-1185">Reference proteome</keyword>
<feature type="compositionally biased region" description="Acidic residues" evidence="1">
    <location>
        <begin position="91"/>
        <end position="106"/>
    </location>
</feature>
<evidence type="ECO:0000313" key="2">
    <source>
        <dbReference type="EMBL" id="GFN83510.1"/>
    </source>
</evidence>
<dbReference type="AlphaFoldDB" id="A0AAV3Y8D0"/>
<comment type="caution">
    <text evidence="2">The sequence shown here is derived from an EMBL/GenBank/DDBJ whole genome shotgun (WGS) entry which is preliminary data.</text>
</comment>